<sequence>MPLSARPVVLLAAAAILGTGFALGGFAVGKGFSDSRLGDRYVTMKGLAERDVQADLALWPLRFTATGNELAEVQGKIEADVAAVIDFLTSAGLPAEAVQRQRLEVTDIQANPYRPEGVRDRFIIAQTLLVRTEDVDKVVDLSRRVGELVSRGVVLGEGVAPRYVFTRLNDVKPEMIAAATQNAREGATQFAADSGSSVGAIRKASQGVFQILPRDDGMPFDESATVEKKVRVVSTIEYYLAD</sequence>
<dbReference type="RefSeq" id="WP_067551687.1">
    <property type="nucleotide sequence ID" value="NZ_LPXN01000010.1"/>
</dbReference>
<dbReference type="GO" id="GO:0006974">
    <property type="term" value="P:DNA damage response"/>
    <property type="evidence" value="ECO:0007669"/>
    <property type="project" value="TreeGrafter"/>
</dbReference>
<reference evidence="1 2" key="1">
    <citation type="submission" date="2015-12" db="EMBL/GenBank/DDBJ databases">
        <title>Genome sequence of Oceanibaculum pacificum MCCC 1A02656.</title>
        <authorList>
            <person name="Lu L."/>
            <person name="Lai Q."/>
            <person name="Shao Z."/>
            <person name="Qian P."/>
        </authorList>
    </citation>
    <scope>NUCLEOTIDE SEQUENCE [LARGE SCALE GENOMIC DNA]</scope>
    <source>
        <strain evidence="1 2">MCCC 1A02656</strain>
    </source>
</reference>
<comment type="caution">
    <text evidence="1">The sequence shown here is derived from an EMBL/GenBank/DDBJ whole genome shotgun (WGS) entry which is preliminary data.</text>
</comment>
<dbReference type="Proteomes" id="UP000076400">
    <property type="component" value="Unassembled WGS sequence"/>
</dbReference>
<dbReference type="STRING" id="580166.AUP43_15765"/>
<protein>
    <recommendedName>
        <fullName evidence="3">SIMPL domain-containing protein</fullName>
    </recommendedName>
</protein>
<keyword evidence="2" id="KW-1185">Reference proteome</keyword>
<dbReference type="InterPro" id="IPR016907">
    <property type="entry name" value="UCP029033"/>
</dbReference>
<dbReference type="Pfam" id="PF04402">
    <property type="entry name" value="SIMPL"/>
    <property type="match status" value="1"/>
</dbReference>
<accession>A0A154WGJ0</accession>
<dbReference type="PANTHER" id="PTHR34387:SF2">
    <property type="entry name" value="SLR1258 PROTEIN"/>
    <property type="match status" value="1"/>
</dbReference>
<organism evidence="1 2">
    <name type="scientific">Oceanibaculum pacificum</name>
    <dbReference type="NCBI Taxonomy" id="580166"/>
    <lineage>
        <taxon>Bacteria</taxon>
        <taxon>Pseudomonadati</taxon>
        <taxon>Pseudomonadota</taxon>
        <taxon>Alphaproteobacteria</taxon>
        <taxon>Rhodospirillales</taxon>
        <taxon>Oceanibaculaceae</taxon>
        <taxon>Oceanibaculum</taxon>
    </lineage>
</organism>
<dbReference type="EMBL" id="LPXN01000010">
    <property type="protein sequence ID" value="KZD12643.1"/>
    <property type="molecule type" value="Genomic_DNA"/>
</dbReference>
<dbReference type="Gene3D" id="3.30.70.2970">
    <property type="entry name" value="Protein of unknown function (DUF541), domain 2"/>
    <property type="match status" value="1"/>
</dbReference>
<proteinExistence type="predicted"/>
<gene>
    <name evidence="1" type="ORF">AUP43_15765</name>
</gene>
<dbReference type="OrthoDB" id="9806540at2"/>
<dbReference type="Gene3D" id="3.30.110.170">
    <property type="entry name" value="Protein of unknown function (DUF541), domain 1"/>
    <property type="match status" value="1"/>
</dbReference>
<dbReference type="InterPro" id="IPR052022">
    <property type="entry name" value="26kDa_periplasmic_antigen"/>
</dbReference>
<dbReference type="PIRSF" id="PIRSF029033">
    <property type="entry name" value="UCP029033"/>
    <property type="match status" value="1"/>
</dbReference>
<dbReference type="PANTHER" id="PTHR34387">
    <property type="entry name" value="SLR1258 PROTEIN"/>
    <property type="match status" value="1"/>
</dbReference>
<evidence type="ECO:0000313" key="1">
    <source>
        <dbReference type="EMBL" id="KZD12643.1"/>
    </source>
</evidence>
<dbReference type="InterPro" id="IPR007497">
    <property type="entry name" value="SIMPL/DUF541"/>
</dbReference>
<dbReference type="AlphaFoldDB" id="A0A154WGJ0"/>
<evidence type="ECO:0008006" key="3">
    <source>
        <dbReference type="Google" id="ProtNLM"/>
    </source>
</evidence>
<evidence type="ECO:0000313" key="2">
    <source>
        <dbReference type="Proteomes" id="UP000076400"/>
    </source>
</evidence>
<name>A0A154WGJ0_9PROT</name>